<keyword evidence="7" id="KW-0479">Metal-binding</keyword>
<keyword evidence="10" id="KW-0408">Iron</keyword>
<dbReference type="InterPro" id="IPR016174">
    <property type="entry name" value="Di-haem_cyt_TM"/>
</dbReference>
<evidence type="ECO:0000256" key="10">
    <source>
        <dbReference type="ARBA" id="ARBA00023004"/>
    </source>
</evidence>
<dbReference type="AlphaFoldDB" id="A0A4Q9R193"/>
<proteinExistence type="inferred from homology"/>
<comment type="similarity">
    <text evidence="12">Belongs to the cytochrome b561 family.</text>
</comment>
<protein>
    <submittedName>
        <fullName evidence="15">Cytochrome B</fullName>
    </submittedName>
</protein>
<keyword evidence="16" id="KW-1185">Reference proteome</keyword>
<dbReference type="Pfam" id="PF01292">
    <property type="entry name" value="Ni_hydr_CYTB"/>
    <property type="match status" value="1"/>
</dbReference>
<dbReference type="GO" id="GO:0005886">
    <property type="term" value="C:plasma membrane"/>
    <property type="evidence" value="ECO:0007669"/>
    <property type="project" value="UniProtKB-SubCell"/>
</dbReference>
<evidence type="ECO:0000256" key="1">
    <source>
        <dbReference type="ARBA" id="ARBA00001970"/>
    </source>
</evidence>
<keyword evidence="8" id="KW-0249">Electron transport</keyword>
<sequence length="166" mass="18885">MTTSRFSPAEIALHWLSAILVLLIIALPYGNDLFFEQWFGGKGNVYTLHKSLGITVLFLTLLRLLVRRRDRDTELAVRLGHGLLYLLLLVMPITGLVFGSRPVNLFWLVEIGPLGFSEGVRDIAHGVHLYAQYALFVLILGHAAMALWHHYVRRDDTLRNMLPLVR</sequence>
<evidence type="ECO:0000256" key="9">
    <source>
        <dbReference type="ARBA" id="ARBA00022989"/>
    </source>
</evidence>
<feature type="transmembrane region" description="Helical" evidence="13">
    <location>
        <begin position="49"/>
        <end position="66"/>
    </location>
</feature>
<keyword evidence="9 13" id="KW-1133">Transmembrane helix</keyword>
<dbReference type="InterPro" id="IPR011577">
    <property type="entry name" value="Cyt_b561_bac/Ni-Hgenase"/>
</dbReference>
<feature type="transmembrane region" description="Helical" evidence="13">
    <location>
        <begin position="78"/>
        <end position="98"/>
    </location>
</feature>
<evidence type="ECO:0000256" key="11">
    <source>
        <dbReference type="ARBA" id="ARBA00023136"/>
    </source>
</evidence>
<dbReference type="GO" id="GO:0009055">
    <property type="term" value="F:electron transfer activity"/>
    <property type="evidence" value="ECO:0007669"/>
    <property type="project" value="InterPro"/>
</dbReference>
<keyword evidence="4" id="KW-1003">Cell membrane</keyword>
<evidence type="ECO:0000256" key="13">
    <source>
        <dbReference type="SAM" id="Phobius"/>
    </source>
</evidence>
<evidence type="ECO:0000256" key="2">
    <source>
        <dbReference type="ARBA" id="ARBA00004651"/>
    </source>
</evidence>
<dbReference type="Gene3D" id="1.20.950.20">
    <property type="entry name" value="Transmembrane di-heme cytochromes, Chain C"/>
    <property type="match status" value="1"/>
</dbReference>
<keyword evidence="3" id="KW-0813">Transport</keyword>
<comment type="subcellular location">
    <subcellularLocation>
        <location evidence="2">Cell membrane</location>
        <topology evidence="2">Multi-pass membrane protein</topology>
    </subcellularLocation>
</comment>
<feature type="transmembrane region" description="Helical" evidence="13">
    <location>
        <begin position="130"/>
        <end position="152"/>
    </location>
</feature>
<feature type="domain" description="Cytochrome b561 bacterial/Ni-hydrogenase" evidence="14">
    <location>
        <begin position="5"/>
        <end position="163"/>
    </location>
</feature>
<feature type="transmembrane region" description="Helical" evidence="13">
    <location>
        <begin position="12"/>
        <end position="29"/>
    </location>
</feature>
<dbReference type="PANTHER" id="PTHR30529:SF7">
    <property type="entry name" value="CYTOCHROME B561 BACTERIAL_NI-HYDROGENASE DOMAIN-CONTAINING PROTEIN"/>
    <property type="match status" value="1"/>
</dbReference>
<evidence type="ECO:0000256" key="7">
    <source>
        <dbReference type="ARBA" id="ARBA00022723"/>
    </source>
</evidence>
<dbReference type="RefSeq" id="WP_131185374.1">
    <property type="nucleotide sequence ID" value="NZ_QJUO01000027.1"/>
</dbReference>
<evidence type="ECO:0000256" key="4">
    <source>
        <dbReference type="ARBA" id="ARBA00022475"/>
    </source>
</evidence>
<evidence type="ECO:0000313" key="15">
    <source>
        <dbReference type="EMBL" id="TBU91658.1"/>
    </source>
</evidence>
<keyword evidence="5" id="KW-0349">Heme</keyword>
<reference evidence="15 16" key="1">
    <citation type="submission" date="2018-06" db="EMBL/GenBank/DDBJ databases">
        <title>Three novel Pseudomonas species isolated from symptomatic oak.</title>
        <authorList>
            <person name="Bueno-Gonzalez V."/>
            <person name="Brady C."/>
        </authorList>
    </citation>
    <scope>NUCLEOTIDE SEQUENCE [LARGE SCALE GENOMIC DNA]</scope>
    <source>
        <strain evidence="15 16">P17C</strain>
    </source>
</reference>
<dbReference type="GO" id="GO:0022904">
    <property type="term" value="P:respiratory electron transport chain"/>
    <property type="evidence" value="ECO:0007669"/>
    <property type="project" value="InterPro"/>
</dbReference>
<dbReference type="GO" id="GO:0020037">
    <property type="term" value="F:heme binding"/>
    <property type="evidence" value="ECO:0007669"/>
    <property type="project" value="TreeGrafter"/>
</dbReference>
<evidence type="ECO:0000313" key="16">
    <source>
        <dbReference type="Proteomes" id="UP000292639"/>
    </source>
</evidence>
<keyword evidence="6 13" id="KW-0812">Transmembrane</keyword>
<dbReference type="InterPro" id="IPR052168">
    <property type="entry name" value="Cytochrome_b561_oxidase"/>
</dbReference>
<name>A0A4Q9R193_9GAMM</name>
<dbReference type="Proteomes" id="UP000292639">
    <property type="component" value="Unassembled WGS sequence"/>
</dbReference>
<comment type="cofactor">
    <cofactor evidence="1">
        <name>heme b</name>
        <dbReference type="ChEBI" id="CHEBI:60344"/>
    </cofactor>
</comment>
<evidence type="ECO:0000256" key="5">
    <source>
        <dbReference type="ARBA" id="ARBA00022617"/>
    </source>
</evidence>
<keyword evidence="11 13" id="KW-0472">Membrane</keyword>
<accession>A0A4Q9R193</accession>
<organism evidence="15 16">
    <name type="scientific">Stutzerimonas kirkiae</name>
    <dbReference type="NCBI Taxonomy" id="2211392"/>
    <lineage>
        <taxon>Bacteria</taxon>
        <taxon>Pseudomonadati</taxon>
        <taxon>Pseudomonadota</taxon>
        <taxon>Gammaproteobacteria</taxon>
        <taxon>Pseudomonadales</taxon>
        <taxon>Pseudomonadaceae</taxon>
        <taxon>Stutzerimonas</taxon>
    </lineage>
</organism>
<evidence type="ECO:0000259" key="14">
    <source>
        <dbReference type="Pfam" id="PF01292"/>
    </source>
</evidence>
<comment type="caution">
    <text evidence="15">The sequence shown here is derived from an EMBL/GenBank/DDBJ whole genome shotgun (WGS) entry which is preliminary data.</text>
</comment>
<evidence type="ECO:0000256" key="6">
    <source>
        <dbReference type="ARBA" id="ARBA00022692"/>
    </source>
</evidence>
<dbReference type="GO" id="GO:0046872">
    <property type="term" value="F:metal ion binding"/>
    <property type="evidence" value="ECO:0007669"/>
    <property type="project" value="UniProtKB-KW"/>
</dbReference>
<evidence type="ECO:0000256" key="12">
    <source>
        <dbReference type="ARBA" id="ARBA00037975"/>
    </source>
</evidence>
<evidence type="ECO:0000256" key="8">
    <source>
        <dbReference type="ARBA" id="ARBA00022982"/>
    </source>
</evidence>
<dbReference type="PANTHER" id="PTHR30529">
    <property type="entry name" value="CYTOCHROME B561"/>
    <property type="match status" value="1"/>
</dbReference>
<evidence type="ECO:0000256" key="3">
    <source>
        <dbReference type="ARBA" id="ARBA00022448"/>
    </source>
</evidence>
<gene>
    <name evidence="15" type="ORF">DNJ96_15990</name>
</gene>
<dbReference type="SUPFAM" id="SSF81342">
    <property type="entry name" value="Transmembrane di-heme cytochromes"/>
    <property type="match status" value="1"/>
</dbReference>
<dbReference type="EMBL" id="QJUP01000026">
    <property type="protein sequence ID" value="TBU91658.1"/>
    <property type="molecule type" value="Genomic_DNA"/>
</dbReference>